<sequence>MYVATGLDLKHQQYKLLESLSSLGLHATDRQRLMVINRANPLRMKISNFYDVQKLYCKEPFRSVHSDCP</sequence>
<organism evidence="1 2">
    <name type="scientific">Pleurotus ostreatus (strain PC15)</name>
    <name type="common">Oyster mushroom</name>
    <dbReference type="NCBI Taxonomy" id="1137138"/>
    <lineage>
        <taxon>Eukaryota</taxon>
        <taxon>Fungi</taxon>
        <taxon>Dikarya</taxon>
        <taxon>Basidiomycota</taxon>
        <taxon>Agaricomycotina</taxon>
        <taxon>Agaricomycetes</taxon>
        <taxon>Agaricomycetidae</taxon>
        <taxon>Agaricales</taxon>
        <taxon>Pleurotineae</taxon>
        <taxon>Pleurotaceae</taxon>
        <taxon>Pleurotus</taxon>
    </lineage>
</organism>
<gene>
    <name evidence="1" type="ORF">PLEOSDRAFT_1090029</name>
</gene>
<evidence type="ECO:0000313" key="1">
    <source>
        <dbReference type="EMBL" id="KDQ25395.1"/>
    </source>
</evidence>
<dbReference type="Proteomes" id="UP000027073">
    <property type="component" value="Unassembled WGS sequence"/>
</dbReference>
<protein>
    <submittedName>
        <fullName evidence="1">Uncharacterized protein</fullName>
    </submittedName>
</protein>
<dbReference type="EMBL" id="KL198010">
    <property type="protein sequence ID" value="KDQ25395.1"/>
    <property type="molecule type" value="Genomic_DNA"/>
</dbReference>
<dbReference type="AlphaFoldDB" id="A0A067NEM0"/>
<dbReference type="InParanoid" id="A0A067NEM0"/>
<proteinExistence type="predicted"/>
<reference evidence="2" key="1">
    <citation type="journal article" date="2014" name="Proc. Natl. Acad. Sci. U.S.A.">
        <title>Extensive sampling of basidiomycete genomes demonstrates inadequacy of the white-rot/brown-rot paradigm for wood decay fungi.</title>
        <authorList>
            <person name="Riley R."/>
            <person name="Salamov A.A."/>
            <person name="Brown D.W."/>
            <person name="Nagy L.G."/>
            <person name="Floudas D."/>
            <person name="Held B.W."/>
            <person name="Levasseur A."/>
            <person name="Lombard V."/>
            <person name="Morin E."/>
            <person name="Otillar R."/>
            <person name="Lindquist E.A."/>
            <person name="Sun H."/>
            <person name="LaButti K.M."/>
            <person name="Schmutz J."/>
            <person name="Jabbour D."/>
            <person name="Luo H."/>
            <person name="Baker S.E."/>
            <person name="Pisabarro A.G."/>
            <person name="Walton J.D."/>
            <person name="Blanchette R.A."/>
            <person name="Henrissat B."/>
            <person name="Martin F."/>
            <person name="Cullen D."/>
            <person name="Hibbett D.S."/>
            <person name="Grigoriev I.V."/>
        </authorList>
    </citation>
    <scope>NUCLEOTIDE SEQUENCE [LARGE SCALE GENOMIC DNA]</scope>
    <source>
        <strain evidence="2">PC15</strain>
    </source>
</reference>
<accession>A0A067NEM0</accession>
<dbReference type="VEuPathDB" id="FungiDB:PLEOSDRAFT_1090029"/>
<evidence type="ECO:0000313" key="2">
    <source>
        <dbReference type="Proteomes" id="UP000027073"/>
    </source>
</evidence>
<name>A0A067NEM0_PLEO1</name>
<dbReference type="HOGENOM" id="CLU_2776997_0_0_1"/>